<accession>A0A1B6EHC5</accession>
<dbReference type="PROSITE" id="PS50940">
    <property type="entry name" value="CHIT_BIND_II"/>
    <property type="match status" value="1"/>
</dbReference>
<dbReference type="SUPFAM" id="SSF57625">
    <property type="entry name" value="Invertebrate chitin-binding proteins"/>
    <property type="match status" value="1"/>
</dbReference>
<dbReference type="Gene3D" id="2.170.140.10">
    <property type="entry name" value="Chitin binding domain"/>
    <property type="match status" value="1"/>
</dbReference>
<evidence type="ECO:0000256" key="1">
    <source>
        <dbReference type="SAM" id="MobiDB-lite"/>
    </source>
</evidence>
<dbReference type="GO" id="GO:0008061">
    <property type="term" value="F:chitin binding"/>
    <property type="evidence" value="ECO:0007669"/>
    <property type="project" value="InterPro"/>
</dbReference>
<reference evidence="3" key="1">
    <citation type="submission" date="2015-11" db="EMBL/GenBank/DDBJ databases">
        <title>De novo transcriptome assembly of four potential Pierce s Disease insect vectors from Arizona vineyards.</title>
        <authorList>
            <person name="Tassone E.E."/>
        </authorList>
    </citation>
    <scope>NUCLEOTIDE SEQUENCE</scope>
</reference>
<dbReference type="EMBL" id="GECZ01032433">
    <property type="protein sequence ID" value="JAS37336.1"/>
    <property type="molecule type" value="Transcribed_RNA"/>
</dbReference>
<organism evidence="3">
    <name type="scientific">Cuerna arida</name>
    <dbReference type="NCBI Taxonomy" id="1464854"/>
    <lineage>
        <taxon>Eukaryota</taxon>
        <taxon>Metazoa</taxon>
        <taxon>Ecdysozoa</taxon>
        <taxon>Arthropoda</taxon>
        <taxon>Hexapoda</taxon>
        <taxon>Insecta</taxon>
        <taxon>Pterygota</taxon>
        <taxon>Neoptera</taxon>
        <taxon>Paraneoptera</taxon>
        <taxon>Hemiptera</taxon>
        <taxon>Auchenorrhyncha</taxon>
        <taxon>Membracoidea</taxon>
        <taxon>Cicadellidae</taxon>
        <taxon>Cicadellinae</taxon>
        <taxon>Proconiini</taxon>
        <taxon>Cuerna</taxon>
    </lineage>
</organism>
<dbReference type="AlphaFoldDB" id="A0A1B6EHC5"/>
<proteinExistence type="predicted"/>
<dbReference type="InterPro" id="IPR002557">
    <property type="entry name" value="Chitin-bd_dom"/>
</dbReference>
<protein>
    <recommendedName>
        <fullName evidence="2">Chitin-binding type-2 domain-containing protein</fullName>
    </recommendedName>
</protein>
<feature type="non-terminal residue" evidence="3">
    <location>
        <position position="1"/>
    </location>
</feature>
<sequence length="759" mass="84145">VCPGQSGGISQQSFLCPNGTVFDKTVSTCDWWRKVRCVPDDPSLQTTSTTATFREEVSRAAVESSVDRRAHKGKQIKGHSGRVRVNKISKPKYSSEITRRNRVSLAKTIDRTKTPSTPRINSVSDESSFKVLNKYPESEVDSLFSSPVTEVSIKPRVKYTHSLKYSSDTPNYSLNPIIQLARDSSLLATFESSASNENIQLSEKQDKINSKGQDKSLTPRFVIDGVLPQYDNLSPGEIPGASDHLLTENTGKDSNRIDYGSETIPQVFSITDGNLNVNDNQSIPAVNTNPTQTDVNVKKETVSSTAAEFDYSSSNDSQMRTKQTSYFVRVGSNLRTSLQDQNQQTDDNPPFVRVSSGYSFTPSTGNPYQNVSKQFTVATSYAIEDQYQKVDSERIPGTIDNNNKQINIPSMSKEIFIAPGDEFAKPTLTTSLPEILDDTPNPEGAFYNSQQQKNTFSDITHVKDTQFINRFEVIESDFTPQNQIFSTAVQPDFPVTLPEILTKDDQSVTLSITEPSNMERRNNHLHSNGFQLTRPIYSSQYSESSGEGAYNIRKSPAPNTLSVPNYSDISSTPKYEEVYSKKIPGHYITSAPAKIHHSSIQPVVNLQLDGENRDLQNSNKNSHVVEETTQNIPPQTAQLSNQSPYVSTPSINLEENRGEHHTSPEFASVSSLSTSGFTQPTPYPSVIPSVASNSVVLDNSERDNFRNSLSISQPAFENSHLELPVFPPQSAFYSLYPPVKLIPDSKPTKLPELPPTIYP</sequence>
<dbReference type="InterPro" id="IPR036508">
    <property type="entry name" value="Chitin-bd_dom_sf"/>
</dbReference>
<evidence type="ECO:0000313" key="3">
    <source>
        <dbReference type="EMBL" id="JAS37336.1"/>
    </source>
</evidence>
<evidence type="ECO:0000259" key="2">
    <source>
        <dbReference type="PROSITE" id="PS50940"/>
    </source>
</evidence>
<feature type="non-terminal residue" evidence="3">
    <location>
        <position position="759"/>
    </location>
</feature>
<dbReference type="Pfam" id="PF01607">
    <property type="entry name" value="CBM_14"/>
    <property type="match status" value="1"/>
</dbReference>
<name>A0A1B6EHC5_9HEMI</name>
<feature type="region of interest" description="Disordered" evidence="1">
    <location>
        <begin position="626"/>
        <end position="650"/>
    </location>
</feature>
<gene>
    <name evidence="3" type="ORF">g.14082</name>
</gene>
<dbReference type="GO" id="GO:0005576">
    <property type="term" value="C:extracellular region"/>
    <property type="evidence" value="ECO:0007669"/>
    <property type="project" value="InterPro"/>
</dbReference>
<feature type="domain" description="Chitin-binding type-2" evidence="2">
    <location>
        <begin position="1"/>
        <end position="39"/>
    </location>
</feature>